<evidence type="ECO:0000313" key="6">
    <source>
        <dbReference type="EMBL" id="EFI27156.1"/>
    </source>
</evidence>
<dbReference type="Gene3D" id="1.10.1420.10">
    <property type="match status" value="1"/>
</dbReference>
<reference evidence="6 7" key="1">
    <citation type="journal article" date="2010" name="Proc. Natl. Acad. Sci. U.S.A.">
        <title>Insights into evolution of multicellular fungi from the assembled chromosomes of the mushroom Coprinopsis cinerea (Coprinus cinereus).</title>
        <authorList>
            <person name="Stajich J.E."/>
            <person name="Wilke S.K."/>
            <person name="Ahren D."/>
            <person name="Au C.H."/>
            <person name="Birren B.W."/>
            <person name="Borodovsky M."/>
            <person name="Burns C."/>
            <person name="Canback B."/>
            <person name="Casselton L.A."/>
            <person name="Cheng C.K."/>
            <person name="Deng J."/>
            <person name="Dietrich F.S."/>
            <person name="Fargo D.C."/>
            <person name="Farman M.L."/>
            <person name="Gathman A.C."/>
            <person name="Goldberg J."/>
            <person name="Guigo R."/>
            <person name="Hoegger P.J."/>
            <person name="Hooker J.B."/>
            <person name="Huggins A."/>
            <person name="James T.Y."/>
            <person name="Kamada T."/>
            <person name="Kilaru S."/>
            <person name="Kodira C."/>
            <person name="Kues U."/>
            <person name="Kupfer D."/>
            <person name="Kwan H.S."/>
            <person name="Lomsadze A."/>
            <person name="Li W."/>
            <person name="Lilly W.W."/>
            <person name="Ma L.J."/>
            <person name="Mackey A.J."/>
            <person name="Manning G."/>
            <person name="Martin F."/>
            <person name="Muraguchi H."/>
            <person name="Natvig D.O."/>
            <person name="Palmerini H."/>
            <person name="Ramesh M.A."/>
            <person name="Rehmeyer C.J."/>
            <person name="Roe B.A."/>
            <person name="Shenoy N."/>
            <person name="Stanke M."/>
            <person name="Ter-Hovhannisyan V."/>
            <person name="Tunlid A."/>
            <person name="Velagapudi R."/>
            <person name="Vision T.J."/>
            <person name="Zeng Q."/>
            <person name="Zolan M.E."/>
            <person name="Pukkila P.J."/>
        </authorList>
    </citation>
    <scope>NUCLEOTIDE SEQUENCE [LARGE SCALE GENOMIC DNA]</scope>
    <source>
        <strain evidence="7">Okayama-7 / 130 / ATCC MYA-4618 / FGSC 9003</strain>
    </source>
</reference>
<dbReference type="PANTHER" id="PTHR11361:SF20">
    <property type="entry name" value="MUTS PROTEIN HOMOLOG 5"/>
    <property type="match status" value="1"/>
</dbReference>
<gene>
    <name evidence="6" type="ORF">CC1G_14981</name>
</gene>
<keyword evidence="4" id="KW-0238">DNA-binding</keyword>
<dbReference type="InterPro" id="IPR036187">
    <property type="entry name" value="DNA_mismatch_repair_MutS_sf"/>
</dbReference>
<proteinExistence type="inferred from homology"/>
<evidence type="ECO:0000259" key="5">
    <source>
        <dbReference type="PROSITE" id="PS00486"/>
    </source>
</evidence>
<comment type="caution">
    <text evidence="6">The sequence shown here is derived from an EMBL/GenBank/DDBJ whole genome shotgun (WGS) entry which is preliminary data.</text>
</comment>
<dbReference type="Proteomes" id="UP000001861">
    <property type="component" value="Unassembled WGS sequence"/>
</dbReference>
<keyword evidence="3" id="KW-0067">ATP-binding</keyword>
<dbReference type="InterPro" id="IPR000432">
    <property type="entry name" value="DNA_mismatch_repair_MutS_C"/>
</dbReference>
<dbReference type="HOGENOM" id="CLU_002472_8_1_1"/>
<dbReference type="InterPro" id="IPR045076">
    <property type="entry name" value="MutS"/>
</dbReference>
<dbReference type="SUPFAM" id="SSF52540">
    <property type="entry name" value="P-loop containing nucleoside triphosphate hydrolases"/>
    <property type="match status" value="1"/>
</dbReference>
<keyword evidence="2" id="KW-0547">Nucleotide-binding</keyword>
<dbReference type="InterPro" id="IPR027417">
    <property type="entry name" value="P-loop_NTPase"/>
</dbReference>
<dbReference type="OMA" id="ICARMAG"/>
<dbReference type="OrthoDB" id="29596at2759"/>
<dbReference type="STRING" id="240176.D6RPC0"/>
<protein>
    <submittedName>
        <fullName evidence="6">DNA mismatch repair protein Msh5</fullName>
    </submittedName>
</protein>
<evidence type="ECO:0000313" key="7">
    <source>
        <dbReference type="Proteomes" id="UP000001861"/>
    </source>
</evidence>
<organism evidence="6 7">
    <name type="scientific">Coprinopsis cinerea (strain Okayama-7 / 130 / ATCC MYA-4618 / FGSC 9003)</name>
    <name type="common">Inky cap fungus</name>
    <name type="synonym">Hormographiella aspergillata</name>
    <dbReference type="NCBI Taxonomy" id="240176"/>
    <lineage>
        <taxon>Eukaryota</taxon>
        <taxon>Fungi</taxon>
        <taxon>Dikarya</taxon>
        <taxon>Basidiomycota</taxon>
        <taxon>Agaricomycotina</taxon>
        <taxon>Agaricomycetes</taxon>
        <taxon>Agaricomycetidae</taxon>
        <taxon>Agaricales</taxon>
        <taxon>Agaricineae</taxon>
        <taxon>Psathyrellaceae</taxon>
        <taxon>Coprinopsis</taxon>
    </lineage>
</organism>
<evidence type="ECO:0000256" key="4">
    <source>
        <dbReference type="ARBA" id="ARBA00023125"/>
    </source>
</evidence>
<feature type="domain" description="DNA mismatch repair proteins mutS family" evidence="5">
    <location>
        <begin position="195"/>
        <end position="211"/>
    </location>
</feature>
<dbReference type="Pfam" id="PF00488">
    <property type="entry name" value="MutS_V"/>
    <property type="match status" value="1"/>
</dbReference>
<evidence type="ECO:0000256" key="1">
    <source>
        <dbReference type="ARBA" id="ARBA00006271"/>
    </source>
</evidence>
<dbReference type="CDD" id="cd03281">
    <property type="entry name" value="ABC_MSH5_euk"/>
    <property type="match status" value="1"/>
</dbReference>
<accession>D6RPC0</accession>
<dbReference type="SMART" id="SM00534">
    <property type="entry name" value="MUTSac"/>
    <property type="match status" value="1"/>
</dbReference>
<evidence type="ECO:0000256" key="3">
    <source>
        <dbReference type="ARBA" id="ARBA00022840"/>
    </source>
</evidence>
<dbReference type="GO" id="GO:0005524">
    <property type="term" value="F:ATP binding"/>
    <property type="evidence" value="ECO:0007669"/>
    <property type="project" value="UniProtKB-KW"/>
</dbReference>
<dbReference type="eggNOG" id="KOG0221">
    <property type="taxonomic scope" value="Eukaryota"/>
</dbReference>
<dbReference type="RefSeq" id="XP_002910650.1">
    <property type="nucleotide sequence ID" value="XM_002910604.1"/>
</dbReference>
<dbReference type="PANTHER" id="PTHR11361">
    <property type="entry name" value="DNA MISMATCH REPAIR PROTEIN MUTS FAMILY MEMBER"/>
    <property type="match status" value="1"/>
</dbReference>
<dbReference type="GeneID" id="9380179"/>
<dbReference type="InParanoid" id="D6RPC0"/>
<dbReference type="GO" id="GO:0006298">
    <property type="term" value="P:mismatch repair"/>
    <property type="evidence" value="ECO:0007669"/>
    <property type="project" value="InterPro"/>
</dbReference>
<keyword evidence="7" id="KW-1185">Reference proteome</keyword>
<dbReference type="GO" id="GO:0051026">
    <property type="term" value="P:chiasma assembly"/>
    <property type="evidence" value="ECO:0007669"/>
    <property type="project" value="TreeGrafter"/>
</dbReference>
<dbReference type="VEuPathDB" id="FungiDB:CC1G_14981"/>
<dbReference type="Gene3D" id="3.40.50.300">
    <property type="entry name" value="P-loop containing nucleotide triphosphate hydrolases"/>
    <property type="match status" value="1"/>
</dbReference>
<dbReference type="AlphaFoldDB" id="D6RPC0"/>
<name>D6RPC0_COPC7</name>
<evidence type="ECO:0000256" key="2">
    <source>
        <dbReference type="ARBA" id="ARBA00022741"/>
    </source>
</evidence>
<dbReference type="GO" id="GO:0030983">
    <property type="term" value="F:mismatched DNA binding"/>
    <property type="evidence" value="ECO:0007669"/>
    <property type="project" value="InterPro"/>
</dbReference>
<sequence>MDIHIGDLHSTIVDRELEIIQELLEEMLTHTEAMSNACDVCAELDCLLSLAQASRTNNYVRPEIVQDSVIEIVGGRHPLHEQILDAFVANDARLVGGAGLNSQPEGLEDEDDWNSILLCTGANACGKSVYMKQIALIQIMAQIGCFVPAERATLGIVDKIFTRVSTRESVSKAQSAFMIDLNQVSLALRNCTPRSLILLDEFGKGTLSTDGAGLFCGVLMHLLERGPACPMVLVATHFHEVFTRDLLDVENLPITCCHMQVMFTLDSDSAFKVSRISVAHGVNSVARGLSADSHAAQCAAMFGIPARIVSRAQHVSNLISQHEIVQLLDEEITEKEKEDLLDAEAVCKRFLEWDLDDHEGVDVKARLRWVLGMVEEGQEQQDE</sequence>
<dbReference type="GO" id="GO:0140664">
    <property type="term" value="F:ATP-dependent DNA damage sensor activity"/>
    <property type="evidence" value="ECO:0007669"/>
    <property type="project" value="InterPro"/>
</dbReference>
<dbReference type="EMBL" id="AACS02000008">
    <property type="protein sequence ID" value="EFI27156.1"/>
    <property type="molecule type" value="Genomic_DNA"/>
</dbReference>
<dbReference type="KEGG" id="cci:CC1G_14981"/>
<dbReference type="SUPFAM" id="SSF48334">
    <property type="entry name" value="DNA repair protein MutS, domain III"/>
    <property type="match status" value="1"/>
</dbReference>
<dbReference type="PROSITE" id="PS00486">
    <property type="entry name" value="DNA_MISMATCH_REPAIR_2"/>
    <property type="match status" value="1"/>
</dbReference>
<dbReference type="GO" id="GO:0005634">
    <property type="term" value="C:nucleus"/>
    <property type="evidence" value="ECO:0007669"/>
    <property type="project" value="TreeGrafter"/>
</dbReference>
<comment type="similarity">
    <text evidence="1">Belongs to the DNA mismatch repair MutS family.</text>
</comment>